<dbReference type="PANTHER" id="PTHR46651">
    <property type="entry name" value="POLYADENYLATE-BINDING PROTEIN-INTERACTING PROTEIN 7"/>
    <property type="match status" value="1"/>
</dbReference>
<proteinExistence type="predicted"/>
<dbReference type="InterPro" id="IPR053242">
    <property type="entry name" value="PAM2-like_domain"/>
</dbReference>
<organism evidence="4 6">
    <name type="scientific">Vanilla planifolia</name>
    <name type="common">Vanilla</name>
    <dbReference type="NCBI Taxonomy" id="51239"/>
    <lineage>
        <taxon>Eukaryota</taxon>
        <taxon>Viridiplantae</taxon>
        <taxon>Streptophyta</taxon>
        <taxon>Embryophyta</taxon>
        <taxon>Tracheophyta</taxon>
        <taxon>Spermatophyta</taxon>
        <taxon>Magnoliopsida</taxon>
        <taxon>Liliopsida</taxon>
        <taxon>Asparagales</taxon>
        <taxon>Orchidaceae</taxon>
        <taxon>Vanilloideae</taxon>
        <taxon>Vanilleae</taxon>
        <taxon>Vanilla</taxon>
    </lineage>
</organism>
<dbReference type="EMBL" id="JADCNL010000008">
    <property type="protein sequence ID" value="KAG0469899.1"/>
    <property type="molecule type" value="Genomic_DNA"/>
</dbReference>
<evidence type="ECO:0000256" key="1">
    <source>
        <dbReference type="SAM" id="MobiDB-lite"/>
    </source>
</evidence>
<evidence type="ECO:0000313" key="5">
    <source>
        <dbReference type="Proteomes" id="UP000636800"/>
    </source>
</evidence>
<dbReference type="CDD" id="cd14371">
    <property type="entry name" value="CUE_CID7_like"/>
    <property type="match status" value="1"/>
</dbReference>
<dbReference type="Proteomes" id="UP000639772">
    <property type="component" value="Unassembled WGS sequence"/>
</dbReference>
<dbReference type="SMART" id="SM00463">
    <property type="entry name" value="SMR"/>
    <property type="match status" value="1"/>
</dbReference>
<dbReference type="PANTHER" id="PTHR46651:SF1">
    <property type="entry name" value="SMALL MUTS RELATED FAMILY PROTEIN"/>
    <property type="match status" value="1"/>
</dbReference>
<dbReference type="InterPro" id="IPR041806">
    <property type="entry name" value="CID5/6/7_CUE"/>
</dbReference>
<dbReference type="InterPro" id="IPR009818">
    <property type="entry name" value="PAM2_motif"/>
</dbReference>
<accession>A0A835QMR7</accession>
<evidence type="ECO:0000313" key="4">
    <source>
        <dbReference type="EMBL" id="KAG0471438.1"/>
    </source>
</evidence>
<evidence type="ECO:0000313" key="6">
    <source>
        <dbReference type="Proteomes" id="UP000639772"/>
    </source>
</evidence>
<keyword evidence="5" id="KW-1185">Reference proteome</keyword>
<protein>
    <recommendedName>
        <fullName evidence="2">Smr domain-containing protein</fullName>
    </recommendedName>
</protein>
<dbReference type="InterPro" id="IPR013899">
    <property type="entry name" value="DUF1771"/>
</dbReference>
<reference evidence="5 6" key="1">
    <citation type="journal article" date="2020" name="Nat. Food">
        <title>A phased Vanilla planifolia genome enables genetic improvement of flavour and production.</title>
        <authorList>
            <person name="Hasing T."/>
            <person name="Tang H."/>
            <person name="Brym M."/>
            <person name="Khazi F."/>
            <person name="Huang T."/>
            <person name="Chambers A.H."/>
        </authorList>
    </citation>
    <scope>NUCLEOTIDE SEQUENCE [LARGE SCALE GENOMIC DNA]</scope>
    <source>
        <tissue evidence="4">Leaf</tissue>
    </source>
</reference>
<evidence type="ECO:0000259" key="2">
    <source>
        <dbReference type="PROSITE" id="PS50828"/>
    </source>
</evidence>
<dbReference type="AlphaFoldDB" id="A0A835QMR7"/>
<dbReference type="InterPro" id="IPR002625">
    <property type="entry name" value="Smr_dom"/>
</dbReference>
<dbReference type="SUPFAM" id="SSF160443">
    <property type="entry name" value="SMR domain-like"/>
    <property type="match status" value="1"/>
</dbReference>
<sequence length="546" mass="59655">MSLPVKSLGYKDTKPSPSKLTTLNPNAAEFVPSSLRSANGNNINEVIRRKDNPGTSRKVVLDRSDSTNSNNSDDELHQYWRHKLPDDITPDFTTTEGNFSGPEHLSFEGLSIHDSNQALRFQTFDAQLAKGLSDRLGYSASSLSENHSSTFIDSGTDSWGNRFMNADQNLSNGFEGHHANGCSNAGLVNNLYGDLPIVEDSAINHVEFLALQFPGFSAESLADIYCANGGDLNLTIEILTQLELQVDGGFTQNQNSKAVEVPSLTTLDFPALPGAKAQNGYSKYSRDDMQQSQSLYRSSSSILQGVPDFASTVRKLASQGSGVWKYERNDPMDAVGCSNGSTQLLTSSWKGPGKFVSGAKFQGFGTTRSSPVWLETGEAVANMYSASRGEARDYARLRNACFQQARDAYMIGNKALAKELGDKGKLYNLQMKEAHAKAREAIYRQRNPLGSETSELPGQGQERMIDLHGLHVSEALHVLKHELSLLRSVARSGGYRLPVLICVGTGHHTKGARTPARLPIAVEQYLLEEGLHYTQPQPGLLRVVIH</sequence>
<dbReference type="Pfam" id="PF07145">
    <property type="entry name" value="PAM2"/>
    <property type="match status" value="1"/>
</dbReference>
<dbReference type="PROSITE" id="PS50828">
    <property type="entry name" value="SMR"/>
    <property type="match status" value="1"/>
</dbReference>
<name>A0A835QMR7_VANPL</name>
<dbReference type="OrthoDB" id="3231855at2759"/>
<dbReference type="SMART" id="SM01162">
    <property type="entry name" value="DUF1771"/>
    <property type="match status" value="1"/>
</dbReference>
<gene>
    <name evidence="4" type="ORF">HPP92_015984</name>
    <name evidence="3" type="ORF">HPP92_016599</name>
</gene>
<feature type="domain" description="Smr" evidence="2">
    <location>
        <begin position="465"/>
        <end position="546"/>
    </location>
</feature>
<comment type="caution">
    <text evidence="4">The sequence shown here is derived from an EMBL/GenBank/DDBJ whole genome shotgun (WGS) entry which is preliminary data.</text>
</comment>
<dbReference type="Pfam" id="PF08590">
    <property type="entry name" value="DUF1771"/>
    <property type="match status" value="1"/>
</dbReference>
<dbReference type="InterPro" id="IPR036063">
    <property type="entry name" value="Smr_dom_sf"/>
</dbReference>
<feature type="region of interest" description="Disordered" evidence="1">
    <location>
        <begin position="1"/>
        <end position="23"/>
    </location>
</feature>
<dbReference type="Proteomes" id="UP000636800">
    <property type="component" value="Unassembled WGS sequence"/>
</dbReference>
<feature type="region of interest" description="Disordered" evidence="1">
    <location>
        <begin position="41"/>
        <end position="77"/>
    </location>
</feature>
<dbReference type="Gene3D" id="3.30.1370.110">
    <property type="match status" value="1"/>
</dbReference>
<evidence type="ECO:0000313" key="3">
    <source>
        <dbReference type="EMBL" id="KAG0469899.1"/>
    </source>
</evidence>
<dbReference type="EMBL" id="JADCNM010000008">
    <property type="protein sequence ID" value="KAG0471438.1"/>
    <property type="molecule type" value="Genomic_DNA"/>
</dbReference>